<dbReference type="Proteomes" id="UP000249829">
    <property type="component" value="Unassembled WGS sequence"/>
</dbReference>
<accession>A0A2V5HI23</accession>
<gene>
    <name evidence="1" type="ORF">BO99DRAFT_411329</name>
</gene>
<sequence length="284" mass="32008">MIWYSAGYIHKQSKNTVAIMLEHAIPRQLDIENAEQQEMNPRRVVGKETIPLNRADNMVTHGKYHAPDKFSYLTSRKFKANIASEAYLHNRAQFRSHNMQGDWSPRDGYRCMTPQQFQEFMSVSCMMSWVPDPVLSIPFQIDGNLPSHPHPKCTNTASPSGGKWAVRGGPHEVTRSLTVAKQLIGRMQRQEIQTGKCSFLDVFHDGDYLGAQFACCGLLLTSFASQQTYSNTMPYISKIATGRILDMPFSSINLNVSTFYMAMLYCTVPCDSTGLEHETDPAIP</sequence>
<protein>
    <submittedName>
        <fullName evidence="1">Uncharacterized protein</fullName>
    </submittedName>
</protein>
<proteinExistence type="predicted"/>
<keyword evidence="2" id="KW-1185">Reference proteome</keyword>
<organism evidence="1 2">
    <name type="scientific">Aspergillus violaceofuscus (strain CBS 115571)</name>
    <dbReference type="NCBI Taxonomy" id="1450538"/>
    <lineage>
        <taxon>Eukaryota</taxon>
        <taxon>Fungi</taxon>
        <taxon>Dikarya</taxon>
        <taxon>Ascomycota</taxon>
        <taxon>Pezizomycotina</taxon>
        <taxon>Eurotiomycetes</taxon>
        <taxon>Eurotiomycetidae</taxon>
        <taxon>Eurotiales</taxon>
        <taxon>Aspergillaceae</taxon>
        <taxon>Aspergillus</taxon>
    </lineage>
</organism>
<name>A0A2V5HI23_ASPV1</name>
<dbReference type="AlphaFoldDB" id="A0A2V5HI23"/>
<evidence type="ECO:0000313" key="2">
    <source>
        <dbReference type="Proteomes" id="UP000249829"/>
    </source>
</evidence>
<evidence type="ECO:0000313" key="1">
    <source>
        <dbReference type="EMBL" id="PYI20973.1"/>
    </source>
</evidence>
<dbReference type="EMBL" id="KZ825121">
    <property type="protein sequence ID" value="PYI20973.1"/>
    <property type="molecule type" value="Genomic_DNA"/>
</dbReference>
<reference evidence="1 2" key="1">
    <citation type="submission" date="2018-02" db="EMBL/GenBank/DDBJ databases">
        <title>The genomes of Aspergillus section Nigri reveals drivers in fungal speciation.</title>
        <authorList>
            <consortium name="DOE Joint Genome Institute"/>
            <person name="Vesth T.C."/>
            <person name="Nybo J."/>
            <person name="Theobald S."/>
            <person name="Brandl J."/>
            <person name="Frisvad J.C."/>
            <person name="Nielsen K.F."/>
            <person name="Lyhne E.K."/>
            <person name="Kogle M.E."/>
            <person name="Kuo A."/>
            <person name="Riley R."/>
            <person name="Clum A."/>
            <person name="Nolan M."/>
            <person name="Lipzen A."/>
            <person name="Salamov A."/>
            <person name="Henrissat B."/>
            <person name="Wiebenga A."/>
            <person name="De vries R.P."/>
            <person name="Grigoriev I.V."/>
            <person name="Mortensen U.H."/>
            <person name="Andersen M.R."/>
            <person name="Baker S.E."/>
        </authorList>
    </citation>
    <scope>NUCLEOTIDE SEQUENCE [LARGE SCALE GENOMIC DNA]</scope>
    <source>
        <strain evidence="1 2">CBS 115571</strain>
    </source>
</reference>